<dbReference type="InterPro" id="IPR000286">
    <property type="entry name" value="HDACs"/>
</dbReference>
<dbReference type="SUPFAM" id="SSF52768">
    <property type="entry name" value="Arginase/deacetylase"/>
    <property type="match status" value="1"/>
</dbReference>
<dbReference type="EMBL" id="FNAG01000012">
    <property type="protein sequence ID" value="SDD96872.1"/>
    <property type="molecule type" value="Genomic_DNA"/>
</dbReference>
<evidence type="ECO:0000259" key="2">
    <source>
        <dbReference type="Pfam" id="PF00850"/>
    </source>
</evidence>
<organism evidence="3 4">
    <name type="scientific">Aquimonas voraii</name>
    <dbReference type="NCBI Taxonomy" id="265719"/>
    <lineage>
        <taxon>Bacteria</taxon>
        <taxon>Pseudomonadati</taxon>
        <taxon>Pseudomonadota</taxon>
        <taxon>Gammaproteobacteria</taxon>
        <taxon>Lysobacterales</taxon>
        <taxon>Lysobacteraceae</taxon>
        <taxon>Aquimonas</taxon>
    </lineage>
</organism>
<gene>
    <name evidence="3" type="ORF">SAMN04488509_11214</name>
</gene>
<evidence type="ECO:0000313" key="3">
    <source>
        <dbReference type="EMBL" id="SDD96872.1"/>
    </source>
</evidence>
<accession>A0A1G6Z302</accession>
<dbReference type="InterPro" id="IPR023696">
    <property type="entry name" value="Ureohydrolase_dom_sf"/>
</dbReference>
<dbReference type="OrthoDB" id="9808367at2"/>
<feature type="domain" description="Histone deacetylase" evidence="2">
    <location>
        <begin position="33"/>
        <end position="161"/>
    </location>
</feature>
<dbReference type="PANTHER" id="PTHR10625">
    <property type="entry name" value="HISTONE DEACETYLASE HDAC1-RELATED"/>
    <property type="match status" value="1"/>
</dbReference>
<dbReference type="InterPro" id="IPR023801">
    <property type="entry name" value="His_deacetylse_dom"/>
</dbReference>
<dbReference type="GO" id="GO:0040029">
    <property type="term" value="P:epigenetic regulation of gene expression"/>
    <property type="evidence" value="ECO:0007669"/>
    <property type="project" value="TreeGrafter"/>
</dbReference>
<dbReference type="AlphaFoldDB" id="A0A1G6Z302"/>
<dbReference type="Pfam" id="PF00850">
    <property type="entry name" value="Hist_deacetyl"/>
    <property type="match status" value="1"/>
</dbReference>
<evidence type="ECO:0000313" key="4">
    <source>
        <dbReference type="Proteomes" id="UP000199603"/>
    </source>
</evidence>
<comment type="similarity">
    <text evidence="1">Belongs to the histone deacetylase family.</text>
</comment>
<proteinExistence type="inferred from homology"/>
<dbReference type="RefSeq" id="WP_091244531.1">
    <property type="nucleotide sequence ID" value="NZ_FNAG01000012.1"/>
</dbReference>
<dbReference type="Proteomes" id="UP000199603">
    <property type="component" value="Unassembled WGS sequence"/>
</dbReference>
<dbReference type="PRINTS" id="PR01270">
    <property type="entry name" value="HDASUPER"/>
</dbReference>
<keyword evidence="4" id="KW-1185">Reference proteome</keyword>
<evidence type="ECO:0000256" key="1">
    <source>
        <dbReference type="ARBA" id="ARBA00005947"/>
    </source>
</evidence>
<sequence length="276" mass="29457">MQVVYSPKMLAPAQGFSPSASKPEAVVQAWRACFPEIDLIEPIAVSREHLLKAHAADYVDDVYAMRLPNGFGTLSAEVNASLAYTSGAMLEAARRALASRVAVAAPCSGFHHAGWDFGGAYCTFNGLMVAALALQAETPGLCVGILDYDYHHGDGTENILETLKPGGIVHITAGETWHRAHQAEAFLANIGRDLDALASCDLVLYQAGADPHIDDPLGGFLTTSQMALRDWKVFQGLASRGIPIAWNLAGGYQQPLSKVVQLHVNSMRACIEAARG</sequence>
<dbReference type="InterPro" id="IPR037138">
    <property type="entry name" value="His_deacetylse_dom_sf"/>
</dbReference>
<dbReference type="STRING" id="265719.SAMN04488509_11214"/>
<protein>
    <submittedName>
        <fullName evidence="3">Acetoin utilization deacetylase AcuC</fullName>
    </submittedName>
</protein>
<dbReference type="GO" id="GO:0004407">
    <property type="term" value="F:histone deacetylase activity"/>
    <property type="evidence" value="ECO:0007669"/>
    <property type="project" value="TreeGrafter"/>
</dbReference>
<dbReference type="Gene3D" id="3.40.800.20">
    <property type="entry name" value="Histone deacetylase domain"/>
    <property type="match status" value="2"/>
</dbReference>
<reference evidence="3 4" key="1">
    <citation type="submission" date="2016-10" db="EMBL/GenBank/DDBJ databases">
        <authorList>
            <person name="de Groot N.N."/>
        </authorList>
    </citation>
    <scope>NUCLEOTIDE SEQUENCE [LARGE SCALE GENOMIC DNA]</scope>
    <source>
        <strain evidence="3 4">DSM 16957</strain>
    </source>
</reference>
<name>A0A1G6Z302_9GAMM</name>